<accession>A0A921DR94</accession>
<gene>
    <name evidence="2" type="ORF">K8W16_03970</name>
</gene>
<proteinExistence type="predicted"/>
<reference evidence="2" key="1">
    <citation type="journal article" date="2021" name="PeerJ">
        <title>Extensive microbial diversity within the chicken gut microbiome revealed by metagenomics and culture.</title>
        <authorList>
            <person name="Gilroy R."/>
            <person name="Ravi A."/>
            <person name="Getino M."/>
            <person name="Pursley I."/>
            <person name="Horton D.L."/>
            <person name="Alikhan N.F."/>
            <person name="Baker D."/>
            <person name="Gharbi K."/>
            <person name="Hall N."/>
            <person name="Watson M."/>
            <person name="Adriaenssens E.M."/>
            <person name="Foster-Nyarko E."/>
            <person name="Jarju S."/>
            <person name="Secka A."/>
            <person name="Antonio M."/>
            <person name="Oren A."/>
            <person name="Chaudhuri R.R."/>
            <person name="La Ragione R."/>
            <person name="Hildebrand F."/>
            <person name="Pallen M.J."/>
        </authorList>
    </citation>
    <scope>NUCLEOTIDE SEQUENCE</scope>
    <source>
        <strain evidence="2">ChiGjej2B2-19336</strain>
    </source>
</reference>
<organism evidence="2 3">
    <name type="scientific">Mailhella massiliensis</name>
    <dbReference type="NCBI Taxonomy" id="1903261"/>
    <lineage>
        <taxon>Bacteria</taxon>
        <taxon>Pseudomonadati</taxon>
        <taxon>Thermodesulfobacteriota</taxon>
        <taxon>Desulfovibrionia</taxon>
        <taxon>Desulfovibrionales</taxon>
        <taxon>Desulfovibrionaceae</taxon>
        <taxon>Mailhella</taxon>
    </lineage>
</organism>
<dbReference type="AlphaFoldDB" id="A0A921DR94"/>
<sequence>MLNTKYIAELEEYLKSGNLEEDFKWSVEERRGEILEFLEKLMDLGELADQTATHIIFKGQLGALMGMPGEKAEPEEPSPAVEQGASMEIPQK</sequence>
<reference evidence="2" key="2">
    <citation type="submission" date="2021-09" db="EMBL/GenBank/DDBJ databases">
        <authorList>
            <person name="Gilroy R."/>
        </authorList>
    </citation>
    <scope>NUCLEOTIDE SEQUENCE</scope>
    <source>
        <strain evidence="2">ChiGjej2B2-19336</strain>
    </source>
</reference>
<dbReference type="EMBL" id="DYZA01000074">
    <property type="protein sequence ID" value="HJD96786.1"/>
    <property type="molecule type" value="Genomic_DNA"/>
</dbReference>
<evidence type="ECO:0000313" key="3">
    <source>
        <dbReference type="Proteomes" id="UP000698963"/>
    </source>
</evidence>
<evidence type="ECO:0000256" key="1">
    <source>
        <dbReference type="SAM" id="MobiDB-lite"/>
    </source>
</evidence>
<dbReference type="RefSeq" id="WP_304121338.1">
    <property type="nucleotide sequence ID" value="NZ_DYZA01000074.1"/>
</dbReference>
<evidence type="ECO:0000313" key="2">
    <source>
        <dbReference type="EMBL" id="HJD96786.1"/>
    </source>
</evidence>
<feature type="region of interest" description="Disordered" evidence="1">
    <location>
        <begin position="67"/>
        <end position="92"/>
    </location>
</feature>
<comment type="caution">
    <text evidence="2">The sequence shown here is derived from an EMBL/GenBank/DDBJ whole genome shotgun (WGS) entry which is preliminary data.</text>
</comment>
<dbReference type="Proteomes" id="UP000698963">
    <property type="component" value="Unassembled WGS sequence"/>
</dbReference>
<protein>
    <submittedName>
        <fullName evidence="2">Uncharacterized protein</fullName>
    </submittedName>
</protein>
<name>A0A921DR94_9BACT</name>